<gene>
    <name evidence="1" type="ORF">BDDG_13555</name>
</gene>
<name>A0A0J9ETI9_AJEDA</name>
<reference evidence="1" key="1">
    <citation type="submission" date="2010-03" db="EMBL/GenBank/DDBJ databases">
        <title>Annotation of Blastomyces dermatitidis strain ATCC 18188.</title>
        <authorList>
            <consortium name="The Broad Institute Genome Sequencing Platform"/>
            <consortium name="Broad Institute Genome Sequencing Center for Infectious Disease."/>
            <person name="Cuomo C."/>
            <person name="Klein B."/>
            <person name="Sullivan T."/>
            <person name="Heitman J."/>
            <person name="Young S."/>
            <person name="Zeng Q."/>
            <person name="Gargeya S."/>
            <person name="Alvarado L."/>
            <person name="Berlin A.M."/>
            <person name="Chapman S.B."/>
            <person name="Chen Z."/>
            <person name="Freedman E."/>
            <person name="Gellesch M."/>
            <person name="Goldberg J."/>
            <person name="Griggs A."/>
            <person name="Gujja S."/>
            <person name="Heilman E."/>
            <person name="Heiman D."/>
            <person name="Howarth C."/>
            <person name="Mehta T."/>
            <person name="Neiman D."/>
            <person name="Pearson M."/>
            <person name="Roberts A."/>
            <person name="Saif S."/>
            <person name="Shea T."/>
            <person name="Shenoy N."/>
            <person name="Sisk P."/>
            <person name="Stolte C."/>
            <person name="Sykes S."/>
            <person name="White J."/>
            <person name="Yandava C."/>
            <person name="Haas B."/>
            <person name="Nusbaum C."/>
            <person name="Birren B."/>
        </authorList>
    </citation>
    <scope>NUCLEOTIDE SEQUENCE</scope>
    <source>
        <strain evidence="1">ATCC 18188</strain>
    </source>
</reference>
<dbReference type="EMBL" id="GG749932">
    <property type="protein sequence ID" value="KMW69406.1"/>
    <property type="molecule type" value="Genomic_DNA"/>
</dbReference>
<evidence type="ECO:0000313" key="1">
    <source>
        <dbReference type="EMBL" id="KMW69406.1"/>
    </source>
</evidence>
<protein>
    <submittedName>
        <fullName evidence="1">Uncharacterized protein</fullName>
    </submittedName>
</protein>
<organism evidence="1">
    <name type="scientific">Ajellomyces dermatitidis (strain ATCC 18188 / CBS 674.68)</name>
    <name type="common">Blastomyces dermatitidis</name>
    <dbReference type="NCBI Taxonomy" id="653446"/>
    <lineage>
        <taxon>Eukaryota</taxon>
        <taxon>Fungi</taxon>
        <taxon>Dikarya</taxon>
        <taxon>Ascomycota</taxon>
        <taxon>Pezizomycotina</taxon>
        <taxon>Eurotiomycetes</taxon>
        <taxon>Eurotiomycetidae</taxon>
        <taxon>Onygenales</taxon>
        <taxon>Ajellomycetaceae</taxon>
        <taxon>Blastomyces</taxon>
    </lineage>
</organism>
<sequence>MISRDTREPKRNFLKLQPLKATYQTTTYKSFCEFAFEIDSQARLCDMEDEEAVTYVMTGLYYTEAKDWLDHLGNDHERF</sequence>
<dbReference type="OrthoDB" id="10364332at2759"/>
<dbReference type="Proteomes" id="UP000007802">
    <property type="component" value="Unassembled WGS sequence"/>
</dbReference>
<dbReference type="AlphaFoldDB" id="A0A0J9ETI9"/>
<accession>A0A0J9ETI9</accession>
<proteinExistence type="predicted"/>